<sequence length="628" mass="70291">MPVSAFAAPERTAAIAASTSAVSVHGLHGPTSTYVVANKAATTGHWRPHSAQSGRSSRSGNPLFARWARRHHQQQQQPVDPRSSTETQNSSTSKSRRHNHTRSGNLTRTASIQKRQSHAGLPPPLTRDEFEALPLAIQRKYFSTLERLRFAQESGTDRISQHYDQISTHNFKRRRPRQTRSASHFPEPRFITADSLPFTNLSDKIKKRLLTGEEQLALERRPRTSVVLDAADEAVYKLGRKASRNPPRAPAASSRRNSMDFSPKSPGHLIGSDKNSNVPDSFYESFRWLDEEDNLDLRLFLDDYHSNLRENVPSPTTQRRPSFRRRMSISKIPFGRSSASASRPGTKDTMMSPISPTHGPVSPKAAPVGHTRRRSRALSLITPKHTPHGSTGVIDPAAAHYQDPEARLKLRVYLASPQKFDEAIEFGFPSTDALSSPTVTAKESRALSRQQSRQKLSDDSSNLRSFLDDVDDDDDDDDEDKLSMNSDEPSVTDPDSPRTPQTFDKPTIRPHRGCADPAHTHVSKPSEASYVQASVSSREMTLRMTLTRPDLRAHEDQLYGWQKPGHLAGKRSQTSHLRDDSTTNVTYIGEKTPKESIEKVLAGIDHWNATESDNSGVMKRIWNRVRRA</sequence>
<dbReference type="Proteomes" id="UP001244011">
    <property type="component" value="Unassembled WGS sequence"/>
</dbReference>
<feature type="compositionally biased region" description="Polar residues" evidence="1">
    <location>
        <begin position="82"/>
        <end position="93"/>
    </location>
</feature>
<proteinExistence type="predicted"/>
<name>A0AAJ0C1D0_9PEZI</name>
<evidence type="ECO:0000313" key="3">
    <source>
        <dbReference type="Proteomes" id="UP001244011"/>
    </source>
</evidence>
<organism evidence="2 3">
    <name type="scientific">Phialemonium atrogriseum</name>
    <dbReference type="NCBI Taxonomy" id="1093897"/>
    <lineage>
        <taxon>Eukaryota</taxon>
        <taxon>Fungi</taxon>
        <taxon>Dikarya</taxon>
        <taxon>Ascomycota</taxon>
        <taxon>Pezizomycotina</taxon>
        <taxon>Sordariomycetes</taxon>
        <taxon>Sordariomycetidae</taxon>
        <taxon>Cephalothecales</taxon>
        <taxon>Cephalothecaceae</taxon>
        <taxon>Phialemonium</taxon>
    </lineage>
</organism>
<dbReference type="AlphaFoldDB" id="A0AAJ0C1D0"/>
<feature type="region of interest" description="Disordered" evidence="1">
    <location>
        <begin position="334"/>
        <end position="396"/>
    </location>
</feature>
<accession>A0AAJ0C1D0</accession>
<protein>
    <recommendedName>
        <fullName evidence="4">Mucin</fullName>
    </recommendedName>
</protein>
<feature type="region of interest" description="Disordered" evidence="1">
    <location>
        <begin position="238"/>
        <end position="276"/>
    </location>
</feature>
<feature type="compositionally biased region" description="Polar residues" evidence="1">
    <location>
        <begin position="102"/>
        <end position="114"/>
    </location>
</feature>
<feature type="region of interest" description="Disordered" evidence="1">
    <location>
        <begin position="69"/>
        <end position="126"/>
    </location>
</feature>
<dbReference type="EMBL" id="MU839005">
    <property type="protein sequence ID" value="KAK1768324.1"/>
    <property type="molecule type" value="Genomic_DNA"/>
</dbReference>
<evidence type="ECO:0008006" key="4">
    <source>
        <dbReference type="Google" id="ProtNLM"/>
    </source>
</evidence>
<feature type="region of interest" description="Disordered" evidence="1">
    <location>
        <begin position="429"/>
        <end position="532"/>
    </location>
</feature>
<evidence type="ECO:0000256" key="1">
    <source>
        <dbReference type="SAM" id="MobiDB-lite"/>
    </source>
</evidence>
<comment type="caution">
    <text evidence="2">The sequence shown here is derived from an EMBL/GenBank/DDBJ whole genome shotgun (WGS) entry which is preliminary data.</text>
</comment>
<dbReference type="GeneID" id="85307178"/>
<feature type="compositionally biased region" description="Acidic residues" evidence="1">
    <location>
        <begin position="468"/>
        <end position="480"/>
    </location>
</feature>
<reference evidence="2" key="1">
    <citation type="submission" date="2023-06" db="EMBL/GenBank/DDBJ databases">
        <title>Genome-scale phylogeny and comparative genomics of the fungal order Sordariales.</title>
        <authorList>
            <consortium name="Lawrence Berkeley National Laboratory"/>
            <person name="Hensen N."/>
            <person name="Bonometti L."/>
            <person name="Westerberg I."/>
            <person name="Brannstrom I.O."/>
            <person name="Guillou S."/>
            <person name="Cros-Aarteil S."/>
            <person name="Calhoun S."/>
            <person name="Haridas S."/>
            <person name="Kuo A."/>
            <person name="Mondo S."/>
            <person name="Pangilinan J."/>
            <person name="Riley R."/>
            <person name="Labutti K."/>
            <person name="Andreopoulos B."/>
            <person name="Lipzen A."/>
            <person name="Chen C."/>
            <person name="Yanf M."/>
            <person name="Daum C."/>
            <person name="Ng V."/>
            <person name="Clum A."/>
            <person name="Steindorff A."/>
            <person name="Ohm R."/>
            <person name="Martin F."/>
            <person name="Silar P."/>
            <person name="Natvig D."/>
            <person name="Lalanne C."/>
            <person name="Gautier V."/>
            <person name="Ament-Velasquez S.L."/>
            <person name="Kruys A."/>
            <person name="Hutchinson M.I."/>
            <person name="Powell A.J."/>
            <person name="Barry K."/>
            <person name="Miller A.N."/>
            <person name="Grigoriev I.V."/>
            <person name="Debuchy R."/>
            <person name="Gladieux P."/>
            <person name="Thoren M.H."/>
            <person name="Johannesson H."/>
        </authorList>
    </citation>
    <scope>NUCLEOTIDE SEQUENCE</scope>
    <source>
        <strain evidence="2">8032-3</strain>
    </source>
</reference>
<keyword evidence="3" id="KW-1185">Reference proteome</keyword>
<gene>
    <name evidence="2" type="ORF">QBC33DRAFT_371460</name>
</gene>
<dbReference type="RefSeq" id="XP_060284537.1">
    <property type="nucleotide sequence ID" value="XM_060423991.1"/>
</dbReference>
<feature type="region of interest" description="Disordered" evidence="1">
    <location>
        <begin position="153"/>
        <end position="184"/>
    </location>
</feature>
<evidence type="ECO:0000313" key="2">
    <source>
        <dbReference type="EMBL" id="KAK1768324.1"/>
    </source>
</evidence>
<feature type="compositionally biased region" description="Low complexity" evidence="1">
    <location>
        <begin position="244"/>
        <end position="256"/>
    </location>
</feature>
<feature type="compositionally biased region" description="Polar residues" evidence="1">
    <location>
        <begin position="432"/>
        <end position="464"/>
    </location>
</feature>